<reference evidence="2" key="1">
    <citation type="submission" date="2018-10" db="EMBL/GenBank/DDBJ databases">
        <authorList>
            <consortium name="NARMS: The National Antimicrobial Resistance Monitoring System"/>
        </authorList>
    </citation>
    <scope>NUCLEOTIDE SEQUENCE [LARGE SCALE GENOMIC DNA]</scope>
    <source>
        <strain evidence="2">CVM N17EC0388</strain>
    </source>
</reference>
<sequence length="132" mass="15233">MQIKLIPLQAHGDERGSLIALEEGKNIPFPVKRVYYLFNTREGVSRGFHAHKALKQVAIAVRGSCRFVLDDGKERVEVLLDNPAQGLLIESFMWREMHDFSDDCVLMVLADQLYDESDYIRDYEKFIELSRG</sequence>
<dbReference type="InterPro" id="IPR011051">
    <property type="entry name" value="RmlC_Cupin_sf"/>
</dbReference>
<dbReference type="InterPro" id="IPR008894">
    <property type="entry name" value="QdtA_cupin_dom"/>
</dbReference>
<gene>
    <name evidence="2" type="ORF">D9F05_10520</name>
</gene>
<comment type="caution">
    <text evidence="2">The sequence shown here is derived from an EMBL/GenBank/DDBJ whole genome shotgun (WGS) entry which is preliminary data.</text>
</comment>
<evidence type="ECO:0000313" key="2">
    <source>
        <dbReference type="EMBL" id="MHO04804.1"/>
    </source>
</evidence>
<accession>A0A3L0VZX3</accession>
<proteinExistence type="predicted"/>
<dbReference type="AlphaFoldDB" id="A0A3L0VZX3"/>
<name>A0A3L0VZX3_ECOLX</name>
<dbReference type="InterPro" id="IPR014710">
    <property type="entry name" value="RmlC-like_jellyroll"/>
</dbReference>
<protein>
    <submittedName>
        <fullName evidence="2">WxcM-like domain-containing protein</fullName>
    </submittedName>
</protein>
<dbReference type="Pfam" id="PF05523">
    <property type="entry name" value="FdtA"/>
    <property type="match status" value="1"/>
</dbReference>
<dbReference type="Gene3D" id="2.60.120.10">
    <property type="entry name" value="Jelly Rolls"/>
    <property type="match status" value="1"/>
</dbReference>
<dbReference type="SUPFAM" id="SSF51182">
    <property type="entry name" value="RmlC-like cupins"/>
    <property type="match status" value="1"/>
</dbReference>
<organism evidence="2">
    <name type="scientific">Escherichia coli</name>
    <dbReference type="NCBI Taxonomy" id="562"/>
    <lineage>
        <taxon>Bacteria</taxon>
        <taxon>Pseudomonadati</taxon>
        <taxon>Pseudomonadota</taxon>
        <taxon>Gammaproteobacteria</taxon>
        <taxon>Enterobacterales</taxon>
        <taxon>Enterobacteriaceae</taxon>
        <taxon>Escherichia</taxon>
    </lineage>
</organism>
<feature type="domain" description="Sugar 3,4-ketoisomerase QdtA cupin" evidence="1">
    <location>
        <begin position="1"/>
        <end position="129"/>
    </location>
</feature>
<evidence type="ECO:0000259" key="1">
    <source>
        <dbReference type="Pfam" id="PF05523"/>
    </source>
</evidence>
<dbReference type="CDD" id="cd20292">
    <property type="entry name" value="cupin_QdtA-like"/>
    <property type="match status" value="1"/>
</dbReference>
<dbReference type="EMBL" id="RNRV01000015">
    <property type="protein sequence ID" value="MHO04804.1"/>
    <property type="molecule type" value="Genomic_DNA"/>
</dbReference>